<dbReference type="InterPro" id="IPR036179">
    <property type="entry name" value="Ig-like_dom_sf"/>
</dbReference>
<dbReference type="OrthoDB" id="16520at2759"/>
<organism evidence="1 2">
    <name type="scientific">Fasciolopsis buskii</name>
    <dbReference type="NCBI Taxonomy" id="27845"/>
    <lineage>
        <taxon>Eukaryota</taxon>
        <taxon>Metazoa</taxon>
        <taxon>Spiralia</taxon>
        <taxon>Lophotrochozoa</taxon>
        <taxon>Platyhelminthes</taxon>
        <taxon>Trematoda</taxon>
        <taxon>Digenea</taxon>
        <taxon>Plagiorchiida</taxon>
        <taxon>Echinostomata</taxon>
        <taxon>Echinostomatoidea</taxon>
        <taxon>Fasciolidae</taxon>
        <taxon>Fasciolopsis</taxon>
    </lineage>
</organism>
<evidence type="ECO:0000313" key="1">
    <source>
        <dbReference type="EMBL" id="KAA0196299.1"/>
    </source>
</evidence>
<dbReference type="SUPFAM" id="SSF48726">
    <property type="entry name" value="Immunoglobulin"/>
    <property type="match status" value="1"/>
</dbReference>
<protein>
    <recommendedName>
        <fullName evidence="3">Ig-like domain-containing protein</fullName>
    </recommendedName>
</protein>
<dbReference type="Proteomes" id="UP000728185">
    <property type="component" value="Unassembled WGS sequence"/>
</dbReference>
<gene>
    <name evidence="1" type="ORF">FBUS_09161</name>
</gene>
<dbReference type="EMBL" id="LUCM01003124">
    <property type="protein sequence ID" value="KAA0196299.1"/>
    <property type="molecule type" value="Genomic_DNA"/>
</dbReference>
<dbReference type="InterPro" id="IPR013783">
    <property type="entry name" value="Ig-like_fold"/>
</dbReference>
<reference evidence="1" key="1">
    <citation type="submission" date="2019-05" db="EMBL/GenBank/DDBJ databases">
        <title>Annotation for the trematode Fasciolopsis buski.</title>
        <authorList>
            <person name="Choi Y.-J."/>
        </authorList>
    </citation>
    <scope>NUCLEOTIDE SEQUENCE</scope>
    <source>
        <strain evidence="1">HT</strain>
        <tissue evidence="1">Whole worm</tissue>
    </source>
</reference>
<sequence>MFLHSRLEILSLDDTYEGVYSCECQYTGSIEPARIERTLRVLAEATIVYHMSSYNTDADVGDPVALQCAAEGIPTPFIFWQRTGGPSSIIRNYGLTKNVSIFIWDAVGVHRIRIIYFHCQFICSFSYRTNFEILI</sequence>
<evidence type="ECO:0000313" key="2">
    <source>
        <dbReference type="Proteomes" id="UP000728185"/>
    </source>
</evidence>
<name>A0A8E0S4F2_9TREM</name>
<proteinExistence type="predicted"/>
<dbReference type="Gene3D" id="2.60.40.10">
    <property type="entry name" value="Immunoglobulins"/>
    <property type="match status" value="1"/>
</dbReference>
<accession>A0A8E0S4F2</accession>
<keyword evidence="2" id="KW-1185">Reference proteome</keyword>
<comment type="caution">
    <text evidence="1">The sequence shown here is derived from an EMBL/GenBank/DDBJ whole genome shotgun (WGS) entry which is preliminary data.</text>
</comment>
<dbReference type="AlphaFoldDB" id="A0A8E0S4F2"/>
<evidence type="ECO:0008006" key="3">
    <source>
        <dbReference type="Google" id="ProtNLM"/>
    </source>
</evidence>